<dbReference type="GO" id="GO:0003700">
    <property type="term" value="F:DNA-binding transcription factor activity"/>
    <property type="evidence" value="ECO:0007669"/>
    <property type="project" value="InterPro"/>
</dbReference>
<dbReference type="InterPro" id="IPR018060">
    <property type="entry name" value="HTH_AraC"/>
</dbReference>
<dbReference type="EMBL" id="OU015584">
    <property type="protein sequence ID" value="CAG5081983.1"/>
    <property type="molecule type" value="Genomic_DNA"/>
</dbReference>
<protein>
    <recommendedName>
        <fullName evidence="4">HTH araC/xylS-type domain-containing protein</fullName>
    </recommendedName>
</protein>
<organism evidence="5 6">
    <name type="scientific">Parvicella tangerina</name>
    <dbReference type="NCBI Taxonomy" id="2829795"/>
    <lineage>
        <taxon>Bacteria</taxon>
        <taxon>Pseudomonadati</taxon>
        <taxon>Bacteroidota</taxon>
        <taxon>Flavobacteriia</taxon>
        <taxon>Flavobacteriales</taxon>
        <taxon>Parvicellaceae</taxon>
        <taxon>Parvicella</taxon>
    </lineage>
</organism>
<reference evidence="5" key="1">
    <citation type="submission" date="2021-04" db="EMBL/GenBank/DDBJ databases">
        <authorList>
            <person name="Rodrigo-Torres L."/>
            <person name="Arahal R. D."/>
            <person name="Lucena T."/>
        </authorList>
    </citation>
    <scope>NUCLEOTIDE SEQUENCE</scope>
    <source>
        <strain evidence="5">AS29M-1</strain>
    </source>
</reference>
<evidence type="ECO:0000313" key="6">
    <source>
        <dbReference type="Proteomes" id="UP000683507"/>
    </source>
</evidence>
<dbReference type="KEGG" id="ptan:CRYO30217_01778"/>
<keyword evidence="6" id="KW-1185">Reference proteome</keyword>
<gene>
    <name evidence="5" type="ORF">CRYO30217_01778</name>
</gene>
<evidence type="ECO:0000256" key="3">
    <source>
        <dbReference type="ARBA" id="ARBA00023163"/>
    </source>
</evidence>
<evidence type="ECO:0000256" key="2">
    <source>
        <dbReference type="ARBA" id="ARBA00023125"/>
    </source>
</evidence>
<accession>A0A916NRS7</accession>
<proteinExistence type="predicted"/>
<keyword evidence="3" id="KW-0804">Transcription</keyword>
<dbReference type="PROSITE" id="PS01124">
    <property type="entry name" value="HTH_ARAC_FAMILY_2"/>
    <property type="match status" value="1"/>
</dbReference>
<dbReference type="RefSeq" id="WP_258541965.1">
    <property type="nucleotide sequence ID" value="NZ_OU015584.1"/>
</dbReference>
<dbReference type="GO" id="GO:0043565">
    <property type="term" value="F:sequence-specific DNA binding"/>
    <property type="evidence" value="ECO:0007669"/>
    <property type="project" value="InterPro"/>
</dbReference>
<dbReference type="Gene3D" id="1.10.10.60">
    <property type="entry name" value="Homeodomain-like"/>
    <property type="match status" value="1"/>
</dbReference>
<keyword evidence="2" id="KW-0238">DNA-binding</keyword>
<name>A0A916NRS7_9FLAO</name>
<dbReference type="PANTHER" id="PTHR46796">
    <property type="entry name" value="HTH-TYPE TRANSCRIPTIONAL ACTIVATOR RHAS-RELATED"/>
    <property type="match status" value="1"/>
</dbReference>
<dbReference type="Pfam" id="PF12833">
    <property type="entry name" value="HTH_18"/>
    <property type="match status" value="1"/>
</dbReference>
<evidence type="ECO:0000256" key="1">
    <source>
        <dbReference type="ARBA" id="ARBA00023015"/>
    </source>
</evidence>
<dbReference type="AlphaFoldDB" id="A0A916NRS7"/>
<dbReference type="InterPro" id="IPR050204">
    <property type="entry name" value="AraC_XylS_family_regulators"/>
</dbReference>
<feature type="domain" description="HTH araC/xylS-type" evidence="4">
    <location>
        <begin position="148"/>
        <end position="247"/>
    </location>
</feature>
<dbReference type="Proteomes" id="UP000683507">
    <property type="component" value="Chromosome"/>
</dbReference>
<keyword evidence="1" id="KW-0805">Transcription regulation</keyword>
<evidence type="ECO:0000313" key="5">
    <source>
        <dbReference type="EMBL" id="CAG5081983.1"/>
    </source>
</evidence>
<dbReference type="SMART" id="SM00342">
    <property type="entry name" value="HTH_ARAC"/>
    <property type="match status" value="1"/>
</dbReference>
<sequence length="270" mass="31572">MATFETKAKGELSIFTEGIWRHHHQEQNLMLIPDGTFNVVVINHEALIDNEPVGRGVYFIPVLTRAVMISSDQPIYGLRLKIFSLHNLIQCNNIDVRQTRDVFKISIAQQLSDYVFNGTKDAEHLSECDRVLENLNYELLHKNYQVNPSLRDRVNYILDRKGNIQIQEMCREFEISRQGLHKSFKNSLGVGPKELSSIWRLNHYLWRLQHEDNFTSCAFDAGFYDQVHCIKEFQSKLGLSPRKFTYLNITSVPYIHSTIEKRFTNFYDPD</sequence>
<evidence type="ECO:0000259" key="4">
    <source>
        <dbReference type="PROSITE" id="PS01124"/>
    </source>
</evidence>